<dbReference type="RefSeq" id="WP_211317334.1">
    <property type="nucleotide sequence ID" value="NZ_CP168173.1"/>
</dbReference>
<dbReference type="EMBL" id="JANWTP010000083">
    <property type="protein sequence ID" value="MDC8639853.1"/>
    <property type="molecule type" value="Genomic_DNA"/>
</dbReference>
<gene>
    <name evidence="2" type="ORF">NY667_19100</name>
</gene>
<sequence length="298" mass="32860">MTTIIIDVHLLPEGPESMSHTHQTAPTRFIEVDGDRFAYRRWGNASSGQPPLFFVPHFRAGLDHWDPLLTDGLAEGREVILFNGRGIASSSGTPRNRIEDMADDIALAIQALDLPQVDLLGFSIGGFQVQEVALRHPQLVRKLLLLGTGLRGGDPKMEPKVLEVAPNPVPAAEDFLYLFFGRSEAARKAGLAFWERRHQRADQDPPSSAEVAQAQAEAHAAYLQPLPGGNPYAFLSAITQPTLVLNGVNDIMIPSINSWHLSQNIPNAQLLIYPDAGHGAQFQYPERFLKHAIQFLEE</sequence>
<dbReference type="PANTHER" id="PTHR43798">
    <property type="entry name" value="MONOACYLGLYCEROL LIPASE"/>
    <property type="match status" value="1"/>
</dbReference>
<reference evidence="2" key="1">
    <citation type="journal article" date="2022" name="Phytopathology">
        <title>Whole genome sequencing-based tracing of a 2022 introduction and outbreak of Xanthomonas hortorum pv. pelargonii.</title>
        <authorList>
            <person name="Iruegas Bocardo F."/>
            <person name="Weisberg A.J."/>
            <person name="Riutta E.R."/>
            <person name="Kilday K.B."/>
            <person name="Bonkowski J.C."/>
            <person name="Creswell T.C."/>
            <person name="Daughtrey M."/>
            <person name="Rane K.K."/>
            <person name="Grunwald N.J."/>
            <person name="Chang J.H."/>
            <person name="Putnam M."/>
        </authorList>
    </citation>
    <scope>NUCLEOTIDE SEQUENCE</scope>
    <source>
        <strain evidence="2">22-338</strain>
    </source>
</reference>
<dbReference type="GO" id="GO:0046464">
    <property type="term" value="P:acylglycerol catabolic process"/>
    <property type="evidence" value="ECO:0007669"/>
    <property type="project" value="TreeGrafter"/>
</dbReference>
<dbReference type="PRINTS" id="PR00111">
    <property type="entry name" value="ABHYDROLASE"/>
</dbReference>
<name>A0A9X4H918_9XANT</name>
<keyword evidence="2" id="KW-0378">Hydrolase</keyword>
<dbReference type="PANTHER" id="PTHR43798:SF5">
    <property type="entry name" value="MONOACYLGLYCEROL LIPASE ABHD6"/>
    <property type="match status" value="1"/>
</dbReference>
<dbReference type="SUPFAM" id="SSF53474">
    <property type="entry name" value="alpha/beta-Hydrolases"/>
    <property type="match status" value="1"/>
</dbReference>
<reference evidence="2" key="2">
    <citation type="submission" date="2022-08" db="EMBL/GenBank/DDBJ databases">
        <authorList>
            <person name="Iruegas-Bocardo F."/>
            <person name="Weisberg A.J."/>
            <person name="Riutta E.R."/>
            <person name="Kilday K."/>
            <person name="Bonkowski J.C."/>
            <person name="Creswell T."/>
            <person name="Daughtrey M.L."/>
            <person name="Rane K."/>
            <person name="Grunwald N.J."/>
            <person name="Chang J.H."/>
            <person name="Putnam M.L."/>
        </authorList>
    </citation>
    <scope>NUCLEOTIDE SEQUENCE</scope>
    <source>
        <strain evidence="2">22-338</strain>
    </source>
</reference>
<dbReference type="InterPro" id="IPR000073">
    <property type="entry name" value="AB_hydrolase_1"/>
</dbReference>
<organism evidence="2 3">
    <name type="scientific">Xanthomonas hortorum pv. hederae</name>
    <dbReference type="NCBI Taxonomy" id="453603"/>
    <lineage>
        <taxon>Bacteria</taxon>
        <taxon>Pseudomonadati</taxon>
        <taxon>Pseudomonadota</taxon>
        <taxon>Gammaproteobacteria</taxon>
        <taxon>Lysobacterales</taxon>
        <taxon>Lysobacteraceae</taxon>
        <taxon>Xanthomonas</taxon>
    </lineage>
</organism>
<dbReference type="GO" id="GO:0016020">
    <property type="term" value="C:membrane"/>
    <property type="evidence" value="ECO:0007669"/>
    <property type="project" value="TreeGrafter"/>
</dbReference>
<comment type="caution">
    <text evidence="2">The sequence shown here is derived from an EMBL/GenBank/DDBJ whole genome shotgun (WGS) entry which is preliminary data.</text>
</comment>
<dbReference type="AlphaFoldDB" id="A0A9X4H918"/>
<evidence type="ECO:0000313" key="3">
    <source>
        <dbReference type="Proteomes" id="UP001140230"/>
    </source>
</evidence>
<accession>A0A9X4H918</accession>
<dbReference type="InterPro" id="IPR029058">
    <property type="entry name" value="AB_hydrolase_fold"/>
</dbReference>
<evidence type="ECO:0000313" key="2">
    <source>
        <dbReference type="EMBL" id="MDC8639853.1"/>
    </source>
</evidence>
<feature type="domain" description="AB hydrolase-1" evidence="1">
    <location>
        <begin position="50"/>
        <end position="283"/>
    </location>
</feature>
<dbReference type="Proteomes" id="UP001140230">
    <property type="component" value="Unassembled WGS sequence"/>
</dbReference>
<dbReference type="Gene3D" id="3.40.50.1820">
    <property type="entry name" value="alpha/beta hydrolase"/>
    <property type="match status" value="1"/>
</dbReference>
<dbReference type="GO" id="GO:0047372">
    <property type="term" value="F:monoacylglycerol lipase activity"/>
    <property type="evidence" value="ECO:0007669"/>
    <property type="project" value="TreeGrafter"/>
</dbReference>
<proteinExistence type="predicted"/>
<protein>
    <submittedName>
        <fullName evidence="2">Alpha/beta hydrolase</fullName>
    </submittedName>
</protein>
<dbReference type="Pfam" id="PF00561">
    <property type="entry name" value="Abhydrolase_1"/>
    <property type="match status" value="1"/>
</dbReference>
<dbReference type="InterPro" id="IPR050266">
    <property type="entry name" value="AB_hydrolase_sf"/>
</dbReference>
<evidence type="ECO:0000259" key="1">
    <source>
        <dbReference type="Pfam" id="PF00561"/>
    </source>
</evidence>